<proteinExistence type="predicted"/>
<evidence type="ECO:0000313" key="3">
    <source>
        <dbReference type="Proteomes" id="UP000244855"/>
    </source>
</evidence>
<feature type="region of interest" description="Disordered" evidence="1">
    <location>
        <begin position="120"/>
        <end position="142"/>
    </location>
</feature>
<gene>
    <name evidence="2" type="ORF">DM02DRAFT_674065</name>
</gene>
<accession>A0A2V1DH56</accession>
<dbReference type="EMBL" id="KZ805434">
    <property type="protein sequence ID" value="PVH97516.1"/>
    <property type="molecule type" value="Genomic_DNA"/>
</dbReference>
<evidence type="ECO:0000313" key="2">
    <source>
        <dbReference type="EMBL" id="PVH97516.1"/>
    </source>
</evidence>
<feature type="compositionally biased region" description="Basic and acidic residues" evidence="1">
    <location>
        <begin position="120"/>
        <end position="130"/>
    </location>
</feature>
<sequence length="163" mass="17849">MDQFLEEKLRLALTGAVPGAQIDSLITTLATLFRKTRPTTTPSQIFLAISAPTVCGEPYCHCSDIDNGLDRYNISIFIDRREQGRSVATPWVRASSTEGYEDAVGDLMVVAEGLIKEKDKKDGKEEEKMAGRGVEGETVAEGKIRSEKSATCLVEIMLNEHAV</sequence>
<evidence type="ECO:0000256" key="1">
    <source>
        <dbReference type="SAM" id="MobiDB-lite"/>
    </source>
</evidence>
<keyword evidence="3" id="KW-1185">Reference proteome</keyword>
<name>A0A2V1DH56_9PLEO</name>
<dbReference type="AlphaFoldDB" id="A0A2V1DH56"/>
<organism evidence="2 3">
    <name type="scientific">Periconia macrospinosa</name>
    <dbReference type="NCBI Taxonomy" id="97972"/>
    <lineage>
        <taxon>Eukaryota</taxon>
        <taxon>Fungi</taxon>
        <taxon>Dikarya</taxon>
        <taxon>Ascomycota</taxon>
        <taxon>Pezizomycotina</taxon>
        <taxon>Dothideomycetes</taxon>
        <taxon>Pleosporomycetidae</taxon>
        <taxon>Pleosporales</taxon>
        <taxon>Massarineae</taxon>
        <taxon>Periconiaceae</taxon>
        <taxon>Periconia</taxon>
    </lineage>
</organism>
<protein>
    <submittedName>
        <fullName evidence="2">Uncharacterized protein</fullName>
    </submittedName>
</protein>
<dbReference type="Proteomes" id="UP000244855">
    <property type="component" value="Unassembled WGS sequence"/>
</dbReference>
<reference evidence="2 3" key="1">
    <citation type="journal article" date="2018" name="Sci. Rep.">
        <title>Comparative genomics provides insights into the lifestyle and reveals functional heterogeneity of dark septate endophytic fungi.</title>
        <authorList>
            <person name="Knapp D.G."/>
            <person name="Nemeth J.B."/>
            <person name="Barry K."/>
            <person name="Hainaut M."/>
            <person name="Henrissat B."/>
            <person name="Johnson J."/>
            <person name="Kuo A."/>
            <person name="Lim J.H.P."/>
            <person name="Lipzen A."/>
            <person name="Nolan M."/>
            <person name="Ohm R.A."/>
            <person name="Tamas L."/>
            <person name="Grigoriev I.V."/>
            <person name="Spatafora J.W."/>
            <person name="Nagy L.G."/>
            <person name="Kovacs G.M."/>
        </authorList>
    </citation>
    <scope>NUCLEOTIDE SEQUENCE [LARGE SCALE GENOMIC DNA]</scope>
    <source>
        <strain evidence="2 3">DSE2036</strain>
    </source>
</reference>
<dbReference type="OrthoDB" id="3789068at2759"/>